<dbReference type="InterPro" id="IPR004839">
    <property type="entry name" value="Aminotransferase_I/II_large"/>
</dbReference>
<keyword evidence="5" id="KW-0663">Pyridoxal phosphate</keyword>
<gene>
    <name evidence="7" type="ORF">T459_29957</name>
</gene>
<evidence type="ECO:0000256" key="2">
    <source>
        <dbReference type="ARBA" id="ARBA00011738"/>
    </source>
</evidence>
<dbReference type="Pfam" id="PF00155">
    <property type="entry name" value="Aminotran_1_2"/>
    <property type="match status" value="2"/>
</dbReference>
<evidence type="ECO:0000256" key="1">
    <source>
        <dbReference type="ARBA" id="ARBA00001933"/>
    </source>
</evidence>
<evidence type="ECO:0000259" key="6">
    <source>
        <dbReference type="Pfam" id="PF00155"/>
    </source>
</evidence>
<dbReference type="EMBL" id="AYRZ02000012">
    <property type="protein sequence ID" value="PHT65532.1"/>
    <property type="molecule type" value="Genomic_DNA"/>
</dbReference>
<dbReference type="GO" id="GO:0006520">
    <property type="term" value="P:amino acid metabolic process"/>
    <property type="evidence" value="ECO:0007669"/>
    <property type="project" value="InterPro"/>
</dbReference>
<organism evidence="7 8">
    <name type="scientific">Capsicum annuum</name>
    <name type="common">Capsicum pepper</name>
    <dbReference type="NCBI Taxonomy" id="4072"/>
    <lineage>
        <taxon>Eukaryota</taxon>
        <taxon>Viridiplantae</taxon>
        <taxon>Streptophyta</taxon>
        <taxon>Embryophyta</taxon>
        <taxon>Tracheophyta</taxon>
        <taxon>Spermatophyta</taxon>
        <taxon>Magnoliopsida</taxon>
        <taxon>eudicotyledons</taxon>
        <taxon>Gunneridae</taxon>
        <taxon>Pentapetalae</taxon>
        <taxon>asterids</taxon>
        <taxon>lamiids</taxon>
        <taxon>Solanales</taxon>
        <taxon>Solanaceae</taxon>
        <taxon>Solanoideae</taxon>
        <taxon>Capsiceae</taxon>
        <taxon>Capsicum</taxon>
    </lineage>
</organism>
<reference evidence="7 8" key="2">
    <citation type="journal article" date="2017" name="Genome Biol.">
        <title>New reference genome sequences of hot pepper reveal the massive evolution of plant disease-resistance genes by retroduplication.</title>
        <authorList>
            <person name="Kim S."/>
            <person name="Park J."/>
            <person name="Yeom S.I."/>
            <person name="Kim Y.M."/>
            <person name="Seo E."/>
            <person name="Kim K.T."/>
            <person name="Kim M.S."/>
            <person name="Lee J.M."/>
            <person name="Cheong K."/>
            <person name="Shin H.S."/>
            <person name="Kim S.B."/>
            <person name="Han K."/>
            <person name="Lee J."/>
            <person name="Park M."/>
            <person name="Lee H.A."/>
            <person name="Lee H.Y."/>
            <person name="Lee Y."/>
            <person name="Oh S."/>
            <person name="Lee J.H."/>
            <person name="Choi E."/>
            <person name="Choi E."/>
            <person name="Lee S.E."/>
            <person name="Jeon J."/>
            <person name="Kim H."/>
            <person name="Choi G."/>
            <person name="Song H."/>
            <person name="Lee J."/>
            <person name="Lee S.C."/>
            <person name="Kwon J.K."/>
            <person name="Lee H.Y."/>
            <person name="Koo N."/>
            <person name="Hong Y."/>
            <person name="Kim R.W."/>
            <person name="Kang W.H."/>
            <person name="Huh J.H."/>
            <person name="Kang B.C."/>
            <person name="Yang T.J."/>
            <person name="Lee Y.H."/>
            <person name="Bennetzen J.L."/>
            <person name="Choi D."/>
        </authorList>
    </citation>
    <scope>NUCLEOTIDE SEQUENCE [LARGE SCALE GENOMIC DNA]</scope>
    <source>
        <strain evidence="8">cv. CM334</strain>
    </source>
</reference>
<evidence type="ECO:0000313" key="7">
    <source>
        <dbReference type="EMBL" id="PHT65532.1"/>
    </source>
</evidence>
<evidence type="ECO:0000256" key="4">
    <source>
        <dbReference type="ARBA" id="ARBA00022679"/>
    </source>
</evidence>
<dbReference type="Gene3D" id="3.90.1150.10">
    <property type="entry name" value="Aspartate Aminotransferase, domain 1"/>
    <property type="match status" value="2"/>
</dbReference>
<feature type="domain" description="Aminotransferase class I/classII large" evidence="6">
    <location>
        <begin position="35"/>
        <end position="95"/>
    </location>
</feature>
<feature type="domain" description="Aminotransferase class I/classII large" evidence="6">
    <location>
        <begin position="106"/>
        <end position="167"/>
    </location>
</feature>
<dbReference type="GO" id="GO:0004069">
    <property type="term" value="F:L-aspartate:2-oxoglutarate aminotransferase activity"/>
    <property type="evidence" value="ECO:0007669"/>
    <property type="project" value="UniProtKB-EC"/>
</dbReference>
<dbReference type="STRING" id="4072.A0A2G2Y732"/>
<keyword evidence="4" id="KW-0808">Transferase</keyword>
<dbReference type="AlphaFoldDB" id="A0A2G2Y732"/>
<comment type="subunit">
    <text evidence="2">Homodimer.</text>
</comment>
<keyword evidence="8" id="KW-1185">Reference proteome</keyword>
<dbReference type="SUPFAM" id="SSF53383">
    <property type="entry name" value="PLP-dependent transferases"/>
    <property type="match status" value="2"/>
</dbReference>
<evidence type="ECO:0000256" key="3">
    <source>
        <dbReference type="ARBA" id="ARBA00022576"/>
    </source>
</evidence>
<dbReference type="InterPro" id="IPR015424">
    <property type="entry name" value="PyrdxlP-dep_Trfase"/>
</dbReference>
<evidence type="ECO:0000256" key="5">
    <source>
        <dbReference type="ARBA" id="ARBA00022898"/>
    </source>
</evidence>
<accession>A0A2G2Y732</accession>
<sequence length="168" mass="18900">MADSSNSVFAYVVRAPEDPILWVTVAYNKNTSLLKVNWGVGTYQTKEGKPFVLNVVRRAEQMLVHDTSQVKEYLAITGLADFNKLSVKLIFGADSRSIQEIGDVASKVESQLKLVTRTMYSNPPIHGASIVATILKDRQMYDEWTVELKAITDRIISTRQKLFDDMQA</sequence>
<dbReference type="InterPro" id="IPR015422">
    <property type="entry name" value="PyrdxlP-dep_Trfase_small"/>
</dbReference>
<proteinExistence type="predicted"/>
<name>A0A2G2Y732_CAPAN</name>
<protein>
    <submittedName>
        <fullName evidence="7">Aspartate aminotransferase, cytoplasmic</fullName>
    </submittedName>
</protein>
<keyword evidence="3 7" id="KW-0032">Aminotransferase</keyword>
<evidence type="ECO:0000313" key="8">
    <source>
        <dbReference type="Proteomes" id="UP000222542"/>
    </source>
</evidence>
<comment type="caution">
    <text evidence="7">The sequence shown here is derived from an EMBL/GenBank/DDBJ whole genome shotgun (WGS) entry which is preliminary data.</text>
</comment>
<dbReference type="PANTHER" id="PTHR11879:SF22">
    <property type="entry name" value="ASPARTATE AMINOTRANSFERASE, MITOCHONDRIAL"/>
    <property type="match status" value="1"/>
</dbReference>
<reference evidence="7 8" key="1">
    <citation type="journal article" date="2014" name="Nat. Genet.">
        <title>Genome sequence of the hot pepper provides insights into the evolution of pungency in Capsicum species.</title>
        <authorList>
            <person name="Kim S."/>
            <person name="Park M."/>
            <person name="Yeom S.I."/>
            <person name="Kim Y.M."/>
            <person name="Lee J.M."/>
            <person name="Lee H.A."/>
            <person name="Seo E."/>
            <person name="Choi J."/>
            <person name="Cheong K."/>
            <person name="Kim K.T."/>
            <person name="Jung K."/>
            <person name="Lee G.W."/>
            <person name="Oh S.K."/>
            <person name="Bae C."/>
            <person name="Kim S.B."/>
            <person name="Lee H.Y."/>
            <person name="Kim S.Y."/>
            <person name="Kim M.S."/>
            <person name="Kang B.C."/>
            <person name="Jo Y.D."/>
            <person name="Yang H.B."/>
            <person name="Jeong H.J."/>
            <person name="Kang W.H."/>
            <person name="Kwon J.K."/>
            <person name="Shin C."/>
            <person name="Lim J.Y."/>
            <person name="Park J.H."/>
            <person name="Huh J.H."/>
            <person name="Kim J.S."/>
            <person name="Kim B.D."/>
            <person name="Cohen O."/>
            <person name="Paran I."/>
            <person name="Suh M.C."/>
            <person name="Lee S.B."/>
            <person name="Kim Y.K."/>
            <person name="Shin Y."/>
            <person name="Noh S.J."/>
            <person name="Park J."/>
            <person name="Seo Y.S."/>
            <person name="Kwon S.Y."/>
            <person name="Kim H.A."/>
            <person name="Park J.M."/>
            <person name="Kim H.J."/>
            <person name="Choi S.B."/>
            <person name="Bosland P.W."/>
            <person name="Reeves G."/>
            <person name="Jo S.H."/>
            <person name="Lee B.W."/>
            <person name="Cho H.T."/>
            <person name="Choi H.S."/>
            <person name="Lee M.S."/>
            <person name="Yu Y."/>
            <person name="Do Choi Y."/>
            <person name="Park B.S."/>
            <person name="van Deynze A."/>
            <person name="Ashrafi H."/>
            <person name="Hill T."/>
            <person name="Kim W.T."/>
            <person name="Pai H.S."/>
            <person name="Ahn H.K."/>
            <person name="Yeam I."/>
            <person name="Giovannoni J.J."/>
            <person name="Rose J.K."/>
            <person name="Sorensen I."/>
            <person name="Lee S.J."/>
            <person name="Kim R.W."/>
            <person name="Choi I.Y."/>
            <person name="Choi B.S."/>
            <person name="Lim J.S."/>
            <person name="Lee Y.H."/>
            <person name="Choi D."/>
        </authorList>
    </citation>
    <scope>NUCLEOTIDE SEQUENCE [LARGE SCALE GENOMIC DNA]</scope>
    <source>
        <strain evidence="8">cv. CM334</strain>
    </source>
</reference>
<dbReference type="Gramene" id="PHT65532">
    <property type="protein sequence ID" value="PHT65532"/>
    <property type="gene ID" value="T459_29957"/>
</dbReference>
<dbReference type="PANTHER" id="PTHR11879">
    <property type="entry name" value="ASPARTATE AMINOTRANSFERASE"/>
    <property type="match status" value="1"/>
</dbReference>
<dbReference type="Proteomes" id="UP000222542">
    <property type="component" value="Unassembled WGS sequence"/>
</dbReference>
<dbReference type="GO" id="GO:0030170">
    <property type="term" value="F:pyridoxal phosphate binding"/>
    <property type="evidence" value="ECO:0007669"/>
    <property type="project" value="InterPro"/>
</dbReference>
<comment type="cofactor">
    <cofactor evidence="1">
        <name>pyridoxal 5'-phosphate</name>
        <dbReference type="ChEBI" id="CHEBI:597326"/>
    </cofactor>
</comment>
<dbReference type="InterPro" id="IPR000796">
    <property type="entry name" value="Asp_trans"/>
</dbReference>